<keyword evidence="3" id="KW-0276">Fatty acid metabolism</keyword>
<keyword evidence="8" id="KW-1185">Reference proteome</keyword>
<reference evidence="7 8" key="1">
    <citation type="submission" date="2018-11" db="EMBL/GenBank/DDBJ databases">
        <authorList>
            <person name="Criscuolo A."/>
        </authorList>
    </citation>
    <scope>NUCLEOTIDE SEQUENCE [LARGE SCALE GENOMIC DNA]</scope>
    <source>
        <strain evidence="7">AT11b</strain>
    </source>
</reference>
<dbReference type="InterPro" id="IPR000873">
    <property type="entry name" value="AMP-dep_synth/lig_dom"/>
</dbReference>
<dbReference type="GO" id="GO:0004467">
    <property type="term" value="F:long-chain fatty acid-CoA ligase activity"/>
    <property type="evidence" value="ECO:0007669"/>
    <property type="project" value="TreeGrafter"/>
</dbReference>
<dbReference type="Pfam" id="PF23562">
    <property type="entry name" value="AMP-binding_C_3"/>
    <property type="match status" value="1"/>
</dbReference>
<proteinExistence type="inferred from homology"/>
<accession>A0A3P5WXY2</accession>
<evidence type="ECO:0000256" key="1">
    <source>
        <dbReference type="ARBA" id="ARBA00006432"/>
    </source>
</evidence>
<protein>
    <recommendedName>
        <fullName evidence="5">Acyl-CoA synthetase</fullName>
    </recommendedName>
</protein>
<evidence type="ECO:0000256" key="5">
    <source>
        <dbReference type="ARBA" id="ARBA00032875"/>
    </source>
</evidence>
<dbReference type="InterPro" id="IPR042099">
    <property type="entry name" value="ANL_N_sf"/>
</dbReference>
<dbReference type="PANTHER" id="PTHR43272:SF32">
    <property type="entry name" value="AMP-DEPENDENT SYNTHETASE_LIGASE DOMAIN-CONTAINING PROTEIN"/>
    <property type="match status" value="1"/>
</dbReference>
<dbReference type="AlphaFoldDB" id="A0A3P5WXY2"/>
<sequence length="622" mass="65824">MREFTSPPLVHATGHRNATDLLLERLGTSPDHVAFEVRAPGAAITEPWRQVTTQQFTDEVRALARGFIAAGVQPGESLAIMSPTRYEWALADMAAWFAGAVVVPVYETSALPQVIAILADAEVRLAVAGTETHADLLRRGFDEAGLDHLGIWTMDSRPGADLADLVNRGAAVVDAAVEERRLLAGPDTVATIVYTSGTTAAPKGALITHGNFVGQVLNVAAAYSAVVREGGNTIIFLPMAHVLARGLQLICLANGMRIAHLADPREVVPALGALRPTFLVMVPRVLQKIQASAAGAAAQKRLGRVWAAAQRTAVEWGRFAEAHDADPTVSAPLGLRARHAVFDKLFYRRLRALVGGRLDYLLSGAAALDAELSLFFRGLGLPVIEGYGLTETTAPLTGNLPGAIKAGTVGVPMPGTTVRLTDQGEVLARGVGVFAGYRRAADNAAAFTDGFFHTGDLGELDAQGRLTIKGRLKDVIVTAGGKTVSPSIWEGYVEGDPLVAHAVMVGEGKPYLGGLVLLDPESVAAWAEREGFAELTALKIPDDGGAIQIDDARLLTAIGQAVSAANAKIARSEQVRRFVLLLADLSEANGNVTPTMKLKRNAFTDKARHLVESLYTDPRSQA</sequence>
<dbReference type="Proteomes" id="UP000280861">
    <property type="component" value="Unassembled WGS sequence"/>
</dbReference>
<keyword evidence="2 7" id="KW-0436">Ligase</keyword>
<dbReference type="EMBL" id="UXAU01000019">
    <property type="protein sequence ID" value="VDC23901.1"/>
    <property type="molecule type" value="Genomic_DNA"/>
</dbReference>
<evidence type="ECO:0000256" key="3">
    <source>
        <dbReference type="ARBA" id="ARBA00022832"/>
    </source>
</evidence>
<dbReference type="Pfam" id="PF00501">
    <property type="entry name" value="AMP-binding"/>
    <property type="match status" value="1"/>
</dbReference>
<dbReference type="GO" id="GO:0016020">
    <property type="term" value="C:membrane"/>
    <property type="evidence" value="ECO:0007669"/>
    <property type="project" value="TreeGrafter"/>
</dbReference>
<evidence type="ECO:0000256" key="2">
    <source>
        <dbReference type="ARBA" id="ARBA00022598"/>
    </source>
</evidence>
<gene>
    <name evidence="7" type="ORF">PSET11_01343</name>
</gene>
<evidence type="ECO:0000313" key="8">
    <source>
        <dbReference type="Proteomes" id="UP000280861"/>
    </source>
</evidence>
<name>A0A3P5WXY2_9MICC</name>
<dbReference type="Gene3D" id="3.40.50.12780">
    <property type="entry name" value="N-terminal domain of ligase-like"/>
    <property type="match status" value="1"/>
</dbReference>
<evidence type="ECO:0000256" key="4">
    <source>
        <dbReference type="ARBA" id="ARBA00023098"/>
    </source>
</evidence>
<dbReference type="PANTHER" id="PTHR43272">
    <property type="entry name" value="LONG-CHAIN-FATTY-ACID--COA LIGASE"/>
    <property type="match status" value="1"/>
</dbReference>
<dbReference type="CDD" id="cd05907">
    <property type="entry name" value="VL_LC_FACS_like"/>
    <property type="match status" value="1"/>
</dbReference>
<dbReference type="SUPFAM" id="SSF56801">
    <property type="entry name" value="Acetyl-CoA synthetase-like"/>
    <property type="match status" value="1"/>
</dbReference>
<evidence type="ECO:0000259" key="6">
    <source>
        <dbReference type="Pfam" id="PF00501"/>
    </source>
</evidence>
<dbReference type="RefSeq" id="WP_124091298.1">
    <property type="nucleotide sequence ID" value="NZ_CBCRYA010000003.1"/>
</dbReference>
<organism evidence="7 8">
    <name type="scientific">Arthrobacter ulcerisalmonis</name>
    <dbReference type="NCBI Taxonomy" id="2483813"/>
    <lineage>
        <taxon>Bacteria</taxon>
        <taxon>Bacillati</taxon>
        <taxon>Actinomycetota</taxon>
        <taxon>Actinomycetes</taxon>
        <taxon>Micrococcales</taxon>
        <taxon>Micrococcaceae</taxon>
        <taxon>Arthrobacter</taxon>
    </lineage>
</organism>
<keyword evidence="4" id="KW-0443">Lipid metabolism</keyword>
<comment type="similarity">
    <text evidence="1">Belongs to the ATP-dependent AMP-binding enzyme family.</text>
</comment>
<feature type="domain" description="AMP-dependent synthetase/ligase" evidence="6">
    <location>
        <begin position="29"/>
        <end position="437"/>
    </location>
</feature>
<dbReference type="OrthoDB" id="9803968at2"/>
<evidence type="ECO:0000313" key="7">
    <source>
        <dbReference type="EMBL" id="VDC23901.1"/>
    </source>
</evidence>